<dbReference type="GO" id="GO:0007200">
    <property type="term" value="P:phospholipase C-activating G protein-coupled receptor signaling pathway"/>
    <property type="evidence" value="ECO:0007669"/>
    <property type="project" value="TreeGrafter"/>
</dbReference>
<dbReference type="PANTHER" id="PTHR24225:SF28">
    <property type="entry name" value="C3A ANAPHYLATOXIN CHEMOTACTIC RECEPTOR"/>
    <property type="match status" value="1"/>
</dbReference>
<dbReference type="PRINTS" id="PR01104">
    <property type="entry name" value="ANPHYLATOXNR"/>
</dbReference>
<keyword evidence="12" id="KW-0675">Receptor</keyword>
<dbReference type="Gene3D" id="1.20.1070.10">
    <property type="entry name" value="Rhodopsin 7-helix transmembrane proteins"/>
    <property type="match status" value="2"/>
</dbReference>
<comment type="similarity">
    <text evidence="16">Belongs to the chemokine-like receptor (CMKLR) family.</text>
</comment>
<dbReference type="PROSITE" id="PS50262">
    <property type="entry name" value="G_PROTEIN_RECEP_F1_2"/>
    <property type="match status" value="1"/>
</dbReference>
<evidence type="ECO:0000256" key="18">
    <source>
        <dbReference type="SAM" id="Phobius"/>
    </source>
</evidence>
<evidence type="ECO:0000256" key="4">
    <source>
        <dbReference type="ARBA" id="ARBA00022500"/>
    </source>
</evidence>
<dbReference type="GeneTree" id="ENSGT01140000282544"/>
<evidence type="ECO:0000313" key="20">
    <source>
        <dbReference type="Ensembl" id="ENSECRP00000020402.1"/>
    </source>
</evidence>
<dbReference type="InterPro" id="IPR000826">
    <property type="entry name" value="Formyl_rcpt-rel"/>
</dbReference>
<keyword evidence="21" id="KW-1185">Reference proteome</keyword>
<dbReference type="GO" id="GO:0005886">
    <property type="term" value="C:plasma membrane"/>
    <property type="evidence" value="ECO:0007669"/>
    <property type="project" value="UniProtKB-SubCell"/>
</dbReference>
<keyword evidence="7 18" id="KW-0812">Transmembrane</keyword>
<dbReference type="GO" id="GO:0004878">
    <property type="term" value="F:complement component C5a receptor activity"/>
    <property type="evidence" value="ECO:0007669"/>
    <property type="project" value="TreeGrafter"/>
</dbReference>
<protein>
    <recommendedName>
        <fullName evidence="2">C3a anaphylatoxin chemotactic receptor</fullName>
    </recommendedName>
</protein>
<dbReference type="Pfam" id="PF00001">
    <property type="entry name" value="7tm_1"/>
    <property type="match status" value="2"/>
</dbReference>
<evidence type="ECO:0000256" key="16">
    <source>
        <dbReference type="ARBA" id="ARBA00025736"/>
    </source>
</evidence>
<reference evidence="20" key="2">
    <citation type="submission" date="2025-08" db="UniProtKB">
        <authorList>
            <consortium name="Ensembl"/>
        </authorList>
    </citation>
    <scope>IDENTIFICATION</scope>
</reference>
<organism evidence="20 21">
    <name type="scientific">Erpetoichthys calabaricus</name>
    <name type="common">Rope fish</name>
    <name type="synonym">Calamoichthys calabaricus</name>
    <dbReference type="NCBI Taxonomy" id="27687"/>
    <lineage>
        <taxon>Eukaryota</taxon>
        <taxon>Metazoa</taxon>
        <taxon>Chordata</taxon>
        <taxon>Craniata</taxon>
        <taxon>Vertebrata</taxon>
        <taxon>Euteleostomi</taxon>
        <taxon>Actinopterygii</taxon>
        <taxon>Polypteriformes</taxon>
        <taxon>Polypteridae</taxon>
        <taxon>Erpetoichthys</taxon>
    </lineage>
</organism>
<dbReference type="PRINTS" id="PR01060">
    <property type="entry name" value="C3ANPHYLTXNR"/>
</dbReference>
<keyword evidence="3" id="KW-1003">Cell membrane</keyword>
<proteinExistence type="inferred from homology"/>
<dbReference type="Ensembl" id="ENSECRT00000020843.1">
    <property type="protein sequence ID" value="ENSECRP00000020402.1"/>
    <property type="gene ID" value="ENSECRG00000013638.1"/>
</dbReference>
<evidence type="ECO:0000256" key="1">
    <source>
        <dbReference type="ARBA" id="ARBA00004651"/>
    </source>
</evidence>
<evidence type="ECO:0000256" key="12">
    <source>
        <dbReference type="ARBA" id="ARBA00023170"/>
    </source>
</evidence>
<feature type="transmembrane region" description="Helical" evidence="18">
    <location>
        <begin position="93"/>
        <end position="116"/>
    </location>
</feature>
<dbReference type="Proteomes" id="UP000694620">
    <property type="component" value="Chromosome 7"/>
</dbReference>
<dbReference type="GO" id="GO:0004876">
    <property type="term" value="F:complement component C3a receptor activity"/>
    <property type="evidence" value="ECO:0007669"/>
    <property type="project" value="InterPro"/>
</dbReference>
<dbReference type="SUPFAM" id="SSF81321">
    <property type="entry name" value="Family A G protein-coupled receptor-like"/>
    <property type="match status" value="1"/>
</dbReference>
<dbReference type="GO" id="GO:0006935">
    <property type="term" value="P:chemotaxis"/>
    <property type="evidence" value="ECO:0007669"/>
    <property type="project" value="UniProtKB-KW"/>
</dbReference>
<evidence type="ECO:0000256" key="8">
    <source>
        <dbReference type="ARBA" id="ARBA00022989"/>
    </source>
</evidence>
<evidence type="ECO:0000256" key="3">
    <source>
        <dbReference type="ARBA" id="ARBA00022475"/>
    </source>
</evidence>
<evidence type="ECO:0000256" key="15">
    <source>
        <dbReference type="ARBA" id="ARBA00025640"/>
    </source>
</evidence>
<gene>
    <name evidence="20" type="primary">LOC114655073</name>
</gene>
<name>A0A8C4SR43_ERPCA</name>
<keyword evidence="9" id="KW-0297">G-protein coupled receptor</keyword>
<dbReference type="InterPro" id="IPR001644">
    <property type="entry name" value="Anaphtx_C3AR1"/>
</dbReference>
<evidence type="ECO:0000256" key="5">
    <source>
        <dbReference type="ARBA" id="ARBA00022553"/>
    </source>
</evidence>
<comment type="subcellular location">
    <subcellularLocation>
        <location evidence="1">Cell membrane</location>
        <topology evidence="1">Multi-pass membrane protein</topology>
    </subcellularLocation>
</comment>
<evidence type="ECO:0000256" key="2">
    <source>
        <dbReference type="ARBA" id="ARBA00022343"/>
    </source>
</evidence>
<comment type="function">
    <text evidence="15">Receptor for the chemotactic and inflammatory peptide anaphylatoxin C3a. This receptor stimulates chemotaxis, granule enzyme release and superoxide anion production.</text>
</comment>
<dbReference type="InterPro" id="IPR017452">
    <property type="entry name" value="GPCR_Rhodpsn_7TM"/>
</dbReference>
<feature type="transmembrane region" description="Helical" evidence="18">
    <location>
        <begin position="64"/>
        <end position="87"/>
    </location>
</feature>
<evidence type="ECO:0000256" key="10">
    <source>
        <dbReference type="ARBA" id="ARBA00023136"/>
    </source>
</evidence>
<evidence type="ECO:0000256" key="11">
    <source>
        <dbReference type="ARBA" id="ARBA00023157"/>
    </source>
</evidence>
<keyword evidence="6" id="KW-0765">Sulfation</keyword>
<evidence type="ECO:0000256" key="14">
    <source>
        <dbReference type="ARBA" id="ARBA00023224"/>
    </source>
</evidence>
<feature type="domain" description="G-protein coupled receptors family 1 profile" evidence="19">
    <location>
        <begin position="43"/>
        <end position="267"/>
    </location>
</feature>
<evidence type="ECO:0000259" key="19">
    <source>
        <dbReference type="PROSITE" id="PS50262"/>
    </source>
</evidence>
<feature type="transmembrane region" description="Helical" evidence="18">
    <location>
        <begin position="123"/>
        <end position="143"/>
    </location>
</feature>
<evidence type="ECO:0000256" key="6">
    <source>
        <dbReference type="ARBA" id="ARBA00022641"/>
    </source>
</evidence>
<keyword evidence="8 18" id="KW-1133">Transmembrane helix</keyword>
<dbReference type="InterPro" id="IPR000276">
    <property type="entry name" value="GPCR_Rhodpsn"/>
</dbReference>
<keyword evidence="10 18" id="KW-0472">Membrane</keyword>
<feature type="transmembrane region" description="Helical" evidence="18">
    <location>
        <begin position="27"/>
        <end position="52"/>
    </location>
</feature>
<keyword evidence="11" id="KW-1015">Disulfide bond</keyword>
<feature type="transmembrane region" description="Helical" evidence="18">
    <location>
        <begin position="175"/>
        <end position="197"/>
    </location>
</feature>
<keyword evidence="14" id="KW-0807">Transducer</keyword>
<evidence type="ECO:0000313" key="21">
    <source>
        <dbReference type="Proteomes" id="UP000694620"/>
    </source>
</evidence>
<dbReference type="AlphaFoldDB" id="A0A8C4SR43"/>
<evidence type="ECO:0000256" key="13">
    <source>
        <dbReference type="ARBA" id="ARBA00023180"/>
    </source>
</evidence>
<keyword evidence="5" id="KW-0597">Phosphoprotein</keyword>
<comment type="subunit">
    <text evidence="17">Interacts with VGF-derived peptide TLQP-21.</text>
</comment>
<reference evidence="20" key="1">
    <citation type="submission" date="2021-06" db="EMBL/GenBank/DDBJ databases">
        <authorList>
            <consortium name="Wellcome Sanger Institute Data Sharing"/>
        </authorList>
    </citation>
    <scope>NUCLEOTIDE SEQUENCE [LARGE SCALE GENOMIC DNA]</scope>
</reference>
<accession>A0A8C4SR43</accession>
<dbReference type="GO" id="GO:0007204">
    <property type="term" value="P:positive regulation of cytosolic calcium ion concentration"/>
    <property type="evidence" value="ECO:0007669"/>
    <property type="project" value="TreeGrafter"/>
</dbReference>
<dbReference type="PRINTS" id="PR00237">
    <property type="entry name" value="GPCRRHODOPSN"/>
</dbReference>
<evidence type="ECO:0000256" key="9">
    <source>
        <dbReference type="ARBA" id="ARBA00023040"/>
    </source>
</evidence>
<feature type="transmembrane region" description="Helical" evidence="18">
    <location>
        <begin position="209"/>
        <end position="228"/>
    </location>
</feature>
<keyword evidence="4" id="KW-0145">Chemotaxis</keyword>
<evidence type="ECO:0000256" key="7">
    <source>
        <dbReference type="ARBA" id="ARBA00022692"/>
    </source>
</evidence>
<dbReference type="GO" id="GO:0004930">
    <property type="term" value="F:G protein-coupled receptor activity"/>
    <property type="evidence" value="ECO:0007669"/>
    <property type="project" value="UniProtKB-KW"/>
</dbReference>
<evidence type="ECO:0000256" key="17">
    <source>
        <dbReference type="ARBA" id="ARBA00025827"/>
    </source>
</evidence>
<sequence>LQSLNSISIFKSKICFYDSLSTQGMNIFSVVLYSLIFVLGISGNGIVIWITVLKLNRTVNTTWFLNLAVADFICCLSLPFLIATILLKNTWPYGNTLCKIIPTIIILNMFSSVFILTRTVRWARLLSGAAWFLAALMCLPIVIHKEEKYFDDVNSTYCIYNQTPQSKKAMVFTRLIFGFLVPFFIICVSYTLISLKVKNSQFDKSRKTFKVILVVIVAFFICWTPYHIIDILNIQDMSVEMEETIVLLDHFTICLAYFNSCLNPFLYVFIGPEFQSKFKMSLSKLLESAFSEEATDSILTDSCHNEAESDLRIPLENLQCL</sequence>
<feature type="transmembrane region" description="Helical" evidence="18">
    <location>
        <begin position="248"/>
        <end position="270"/>
    </location>
</feature>
<reference evidence="20" key="3">
    <citation type="submission" date="2025-09" db="UniProtKB">
        <authorList>
            <consortium name="Ensembl"/>
        </authorList>
    </citation>
    <scope>IDENTIFICATION</scope>
</reference>
<dbReference type="GO" id="GO:0006954">
    <property type="term" value="P:inflammatory response"/>
    <property type="evidence" value="ECO:0007669"/>
    <property type="project" value="TreeGrafter"/>
</dbReference>
<dbReference type="PANTHER" id="PTHR24225">
    <property type="entry name" value="CHEMOTACTIC RECEPTOR"/>
    <property type="match status" value="1"/>
</dbReference>
<keyword evidence="13" id="KW-0325">Glycoprotein</keyword>
<dbReference type="InterPro" id="IPR002234">
    <property type="entry name" value="Anphylx_rcpt_C3a/C5a1-2"/>
</dbReference>